<organism evidence="2 3">
    <name type="scientific">Buddleja alternifolia</name>
    <dbReference type="NCBI Taxonomy" id="168488"/>
    <lineage>
        <taxon>Eukaryota</taxon>
        <taxon>Viridiplantae</taxon>
        <taxon>Streptophyta</taxon>
        <taxon>Embryophyta</taxon>
        <taxon>Tracheophyta</taxon>
        <taxon>Spermatophyta</taxon>
        <taxon>Magnoliopsida</taxon>
        <taxon>eudicotyledons</taxon>
        <taxon>Gunneridae</taxon>
        <taxon>Pentapetalae</taxon>
        <taxon>asterids</taxon>
        <taxon>lamiids</taxon>
        <taxon>Lamiales</taxon>
        <taxon>Scrophulariaceae</taxon>
        <taxon>Buddlejeae</taxon>
        <taxon>Buddleja</taxon>
    </lineage>
</organism>
<proteinExistence type="predicted"/>
<sequence>MTSFGLTILHSTAMAVWHHFFFPLRYHILHKLLWFFTAYPKTGFCEKCGTGGGRRNDATQDMARTMQNWPVNNDDFHWEARMMGPMNSPYADHFFKLIIRFGPNFPLSPPMVNFRTKVFHPNISIIGGIELDILRERWNPALTIPKVLQRIRQLMAEPNVNCPHPSSTQALQLYLDNHNRYNGILGNEILEILECSDTGKRDIGCRDTGMRMNFSKHS</sequence>
<evidence type="ECO:0000313" key="2">
    <source>
        <dbReference type="EMBL" id="KAG8388019.1"/>
    </source>
</evidence>
<dbReference type="SMART" id="SM00212">
    <property type="entry name" value="UBCc"/>
    <property type="match status" value="1"/>
</dbReference>
<feature type="domain" description="UBC core" evidence="1">
    <location>
        <begin position="44"/>
        <end position="194"/>
    </location>
</feature>
<dbReference type="InterPro" id="IPR016135">
    <property type="entry name" value="UBQ-conjugating_enzyme/RWD"/>
</dbReference>
<dbReference type="Pfam" id="PF00179">
    <property type="entry name" value="UQ_con"/>
    <property type="match status" value="1"/>
</dbReference>
<evidence type="ECO:0000313" key="3">
    <source>
        <dbReference type="Proteomes" id="UP000826271"/>
    </source>
</evidence>
<dbReference type="SUPFAM" id="SSF54495">
    <property type="entry name" value="UBC-like"/>
    <property type="match status" value="1"/>
</dbReference>
<dbReference type="InterPro" id="IPR050113">
    <property type="entry name" value="Ub_conjugating_enzyme"/>
</dbReference>
<reference evidence="2" key="1">
    <citation type="submission" date="2019-10" db="EMBL/GenBank/DDBJ databases">
        <authorList>
            <person name="Zhang R."/>
            <person name="Pan Y."/>
            <person name="Wang J."/>
            <person name="Ma R."/>
            <person name="Yu S."/>
        </authorList>
    </citation>
    <scope>NUCLEOTIDE SEQUENCE</scope>
    <source>
        <strain evidence="2">LA-IB0</strain>
        <tissue evidence="2">Leaf</tissue>
    </source>
</reference>
<comment type="caution">
    <text evidence="2">The sequence shown here is derived from an EMBL/GenBank/DDBJ whole genome shotgun (WGS) entry which is preliminary data.</text>
</comment>
<keyword evidence="3" id="KW-1185">Reference proteome</keyword>
<protein>
    <recommendedName>
        <fullName evidence="1">UBC core domain-containing protein</fullName>
    </recommendedName>
</protein>
<accession>A0AAV6XYY5</accession>
<evidence type="ECO:0000259" key="1">
    <source>
        <dbReference type="PROSITE" id="PS50127"/>
    </source>
</evidence>
<dbReference type="Proteomes" id="UP000826271">
    <property type="component" value="Unassembled WGS sequence"/>
</dbReference>
<dbReference type="AlphaFoldDB" id="A0AAV6XYY5"/>
<name>A0AAV6XYY5_9LAMI</name>
<dbReference type="PANTHER" id="PTHR24067">
    <property type="entry name" value="UBIQUITIN-CONJUGATING ENZYME E2"/>
    <property type="match status" value="1"/>
</dbReference>
<dbReference type="PROSITE" id="PS50127">
    <property type="entry name" value="UBC_2"/>
    <property type="match status" value="1"/>
</dbReference>
<gene>
    <name evidence="2" type="ORF">BUALT_Bualt02G0081700</name>
</gene>
<dbReference type="InterPro" id="IPR000608">
    <property type="entry name" value="UBC"/>
</dbReference>
<dbReference type="EMBL" id="WHWC01000002">
    <property type="protein sequence ID" value="KAG8388019.1"/>
    <property type="molecule type" value="Genomic_DNA"/>
</dbReference>
<dbReference type="Gene3D" id="3.10.110.10">
    <property type="entry name" value="Ubiquitin Conjugating Enzyme"/>
    <property type="match status" value="1"/>
</dbReference>